<evidence type="ECO:0000313" key="7">
    <source>
        <dbReference type="Proteomes" id="UP001166286"/>
    </source>
</evidence>
<dbReference type="InterPro" id="IPR006603">
    <property type="entry name" value="PQ-loop_rpt"/>
</dbReference>
<dbReference type="SMART" id="SM00679">
    <property type="entry name" value="CTNS"/>
    <property type="match status" value="2"/>
</dbReference>
<dbReference type="Proteomes" id="UP001166286">
    <property type="component" value="Unassembled WGS sequence"/>
</dbReference>
<accession>A0AA39R525</accession>
<evidence type="ECO:0000256" key="5">
    <source>
        <dbReference type="SAM" id="Phobius"/>
    </source>
</evidence>
<evidence type="ECO:0008006" key="8">
    <source>
        <dbReference type="Google" id="ProtNLM"/>
    </source>
</evidence>
<feature type="transmembrane region" description="Helical" evidence="5">
    <location>
        <begin position="132"/>
        <end position="154"/>
    </location>
</feature>
<feature type="transmembrane region" description="Helical" evidence="5">
    <location>
        <begin position="44"/>
        <end position="66"/>
    </location>
</feature>
<evidence type="ECO:0000256" key="2">
    <source>
        <dbReference type="ARBA" id="ARBA00022692"/>
    </source>
</evidence>
<proteinExistence type="predicted"/>
<sequence length="372" mass="40636">MAPQTSIPPAANVLGTIGTVFWCIQLVPQIWFNWKQKKTDGLPALMMFLWAISAVPFGVYAIIQNFNMPIQIQPQIFCLLSLVTWGQILHYNGGLPAWKATLISAATAATFGGVELVLILTLRPLYLRGIAWPLMIVGITAAILLAAGLLPPYAELWKRGGRVVGIHWGFLTIDWLGAFFSLMGVIAQNTFDPLGGCLFIVCVVIEGGIFVSHGTWLIRTRKLRAKAKAAGCTFDDLPESEAYHVDVPRKGSIAASRDVEHVEIERRGSMALARERDLEAGRMSLGRASLTRNIILEETESIGNDDDSINVSVKEVPLTLAGQAVEETDYGTMTAAKGEGKRNSVKRPGYVRQVTSESLFKDPVWGKKGGDE</sequence>
<feature type="transmembrane region" description="Helical" evidence="5">
    <location>
        <begin position="193"/>
        <end position="218"/>
    </location>
</feature>
<comment type="subcellular location">
    <subcellularLocation>
        <location evidence="1">Membrane</location>
        <topology evidence="1">Multi-pass membrane protein</topology>
    </subcellularLocation>
</comment>
<evidence type="ECO:0000256" key="1">
    <source>
        <dbReference type="ARBA" id="ARBA00004141"/>
    </source>
</evidence>
<keyword evidence="2 5" id="KW-0812">Transmembrane</keyword>
<keyword evidence="7" id="KW-1185">Reference proteome</keyword>
<dbReference type="InterPro" id="IPR051415">
    <property type="entry name" value="LAAT-1"/>
</dbReference>
<keyword evidence="3 5" id="KW-1133">Transmembrane helix</keyword>
<reference evidence="6" key="1">
    <citation type="submission" date="2023-03" db="EMBL/GenBank/DDBJ databases">
        <title>Complete genome of Cladonia borealis.</title>
        <authorList>
            <person name="Park H."/>
        </authorList>
    </citation>
    <scope>NUCLEOTIDE SEQUENCE</scope>
    <source>
        <strain evidence="6">ANT050790</strain>
    </source>
</reference>
<feature type="transmembrane region" description="Helical" evidence="5">
    <location>
        <begin position="72"/>
        <end position="90"/>
    </location>
</feature>
<dbReference type="GO" id="GO:0016020">
    <property type="term" value="C:membrane"/>
    <property type="evidence" value="ECO:0007669"/>
    <property type="project" value="UniProtKB-SubCell"/>
</dbReference>
<evidence type="ECO:0000256" key="3">
    <source>
        <dbReference type="ARBA" id="ARBA00022989"/>
    </source>
</evidence>
<keyword evidence="4 5" id="KW-0472">Membrane</keyword>
<evidence type="ECO:0000313" key="6">
    <source>
        <dbReference type="EMBL" id="KAK0513473.1"/>
    </source>
</evidence>
<evidence type="ECO:0000256" key="4">
    <source>
        <dbReference type="ARBA" id="ARBA00023136"/>
    </source>
</evidence>
<comment type="caution">
    <text evidence="6">The sequence shown here is derived from an EMBL/GenBank/DDBJ whole genome shotgun (WGS) entry which is preliminary data.</text>
</comment>
<dbReference type="EMBL" id="JAFEKC020000008">
    <property type="protein sequence ID" value="KAK0513473.1"/>
    <property type="molecule type" value="Genomic_DNA"/>
</dbReference>
<dbReference type="PANTHER" id="PTHR16201">
    <property type="entry name" value="SEVEN TRANSMEMBRANE PROTEIN 1-RELATED"/>
    <property type="match status" value="1"/>
</dbReference>
<name>A0AA39R525_9LECA</name>
<dbReference type="Gene3D" id="1.20.1280.290">
    <property type="match status" value="1"/>
</dbReference>
<dbReference type="Pfam" id="PF04193">
    <property type="entry name" value="PQ-loop"/>
    <property type="match status" value="1"/>
</dbReference>
<gene>
    <name evidence="6" type="ORF">JMJ35_004459</name>
</gene>
<protein>
    <recommendedName>
        <fullName evidence="8">PQ loop repeat protein</fullName>
    </recommendedName>
</protein>
<organism evidence="6 7">
    <name type="scientific">Cladonia borealis</name>
    <dbReference type="NCBI Taxonomy" id="184061"/>
    <lineage>
        <taxon>Eukaryota</taxon>
        <taxon>Fungi</taxon>
        <taxon>Dikarya</taxon>
        <taxon>Ascomycota</taxon>
        <taxon>Pezizomycotina</taxon>
        <taxon>Lecanoromycetes</taxon>
        <taxon>OSLEUM clade</taxon>
        <taxon>Lecanoromycetidae</taxon>
        <taxon>Lecanorales</taxon>
        <taxon>Lecanorineae</taxon>
        <taxon>Cladoniaceae</taxon>
        <taxon>Cladonia</taxon>
    </lineage>
</organism>
<dbReference type="AlphaFoldDB" id="A0AA39R525"/>
<dbReference type="PANTHER" id="PTHR16201:SF37">
    <property type="entry name" value="PQ-LOOP REPEAT-CONTAINING PROTEIN"/>
    <property type="match status" value="1"/>
</dbReference>
<feature type="transmembrane region" description="Helical" evidence="5">
    <location>
        <begin position="102"/>
        <end position="126"/>
    </location>
</feature>
<feature type="transmembrane region" description="Helical" evidence="5">
    <location>
        <begin position="166"/>
        <end position="187"/>
    </location>
</feature>
<feature type="transmembrane region" description="Helical" evidence="5">
    <location>
        <begin position="12"/>
        <end position="32"/>
    </location>
</feature>